<dbReference type="GO" id="GO:0043115">
    <property type="term" value="F:precorrin-2 dehydrogenase activity"/>
    <property type="evidence" value="ECO:0007669"/>
    <property type="project" value="UniProtKB-EC"/>
</dbReference>
<evidence type="ECO:0000256" key="4">
    <source>
        <dbReference type="ARBA" id="ARBA00023027"/>
    </source>
</evidence>
<dbReference type="Gene3D" id="3.40.50.720">
    <property type="entry name" value="NAD(P)-binding Rossmann-like Domain"/>
    <property type="match status" value="1"/>
</dbReference>
<dbReference type="InterPro" id="IPR006367">
    <property type="entry name" value="Sirohaem_synthase_N"/>
</dbReference>
<dbReference type="NCBIfam" id="TIGR01470">
    <property type="entry name" value="cysG_Nterm"/>
    <property type="match status" value="1"/>
</dbReference>
<reference evidence="8" key="1">
    <citation type="submission" date="2016-10" db="EMBL/GenBank/DDBJ databases">
        <authorList>
            <person name="de Groot N.N."/>
        </authorList>
    </citation>
    <scope>NUCLEOTIDE SEQUENCE</scope>
</reference>
<dbReference type="SUPFAM" id="SSF75615">
    <property type="entry name" value="Siroheme synthase middle domains-like"/>
    <property type="match status" value="1"/>
</dbReference>
<dbReference type="AlphaFoldDB" id="A0A1W1B943"/>
<dbReference type="SUPFAM" id="SSF51735">
    <property type="entry name" value="NAD(P)-binding Rossmann-fold domains"/>
    <property type="match status" value="1"/>
</dbReference>
<dbReference type="InterPro" id="IPR036291">
    <property type="entry name" value="NAD(P)-bd_dom_sf"/>
</dbReference>
<organism evidence="8">
    <name type="scientific">hydrothermal vent metagenome</name>
    <dbReference type="NCBI Taxonomy" id="652676"/>
    <lineage>
        <taxon>unclassified sequences</taxon>
        <taxon>metagenomes</taxon>
        <taxon>ecological metagenomes</taxon>
    </lineage>
</organism>
<dbReference type="EMBL" id="FPHF01000003">
    <property type="protein sequence ID" value="SFV50063.1"/>
    <property type="molecule type" value="Genomic_DNA"/>
</dbReference>
<dbReference type="GO" id="GO:0019354">
    <property type="term" value="P:siroheme biosynthetic process"/>
    <property type="evidence" value="ECO:0007669"/>
    <property type="project" value="UniProtKB-UniPathway"/>
</dbReference>
<evidence type="ECO:0000256" key="2">
    <source>
        <dbReference type="ARBA" id="ARBA00012400"/>
    </source>
</evidence>
<dbReference type="PANTHER" id="PTHR35330:SF1">
    <property type="entry name" value="SIROHEME BIOSYNTHESIS PROTEIN MET8"/>
    <property type="match status" value="1"/>
</dbReference>
<comment type="catalytic activity">
    <reaction evidence="6">
        <text>precorrin-2 + NAD(+) = sirohydrochlorin + NADH + 2 H(+)</text>
        <dbReference type="Rhea" id="RHEA:15613"/>
        <dbReference type="ChEBI" id="CHEBI:15378"/>
        <dbReference type="ChEBI" id="CHEBI:57540"/>
        <dbReference type="ChEBI" id="CHEBI:57945"/>
        <dbReference type="ChEBI" id="CHEBI:58351"/>
        <dbReference type="ChEBI" id="CHEBI:58827"/>
        <dbReference type="EC" id="1.3.1.76"/>
    </reaction>
</comment>
<dbReference type="Gene3D" id="3.30.160.110">
    <property type="entry name" value="Siroheme synthase, domain 2"/>
    <property type="match status" value="1"/>
</dbReference>
<evidence type="ECO:0000259" key="7">
    <source>
        <dbReference type="Pfam" id="PF14824"/>
    </source>
</evidence>
<accession>A0A1W1B943</accession>
<protein>
    <recommendedName>
        <fullName evidence="2">precorrin-2 dehydrogenase</fullName>
        <ecNumber evidence="2">1.3.1.76</ecNumber>
    </recommendedName>
</protein>
<feature type="domain" description="Siroheme synthase central" evidence="7">
    <location>
        <begin position="126"/>
        <end position="146"/>
    </location>
</feature>
<dbReference type="Pfam" id="PF14824">
    <property type="entry name" value="Sirohm_synth_M"/>
    <property type="match status" value="1"/>
</dbReference>
<proteinExistence type="predicted"/>
<dbReference type="PANTHER" id="PTHR35330">
    <property type="entry name" value="SIROHEME BIOSYNTHESIS PROTEIN MET8"/>
    <property type="match status" value="1"/>
</dbReference>
<dbReference type="EC" id="1.3.1.76" evidence="2"/>
<dbReference type="InterPro" id="IPR028281">
    <property type="entry name" value="Sirohaem_synthase_central"/>
</dbReference>
<evidence type="ECO:0000313" key="8">
    <source>
        <dbReference type="EMBL" id="SFV50063.1"/>
    </source>
</evidence>
<evidence type="ECO:0000256" key="1">
    <source>
        <dbReference type="ARBA" id="ARBA00005010"/>
    </source>
</evidence>
<keyword evidence="5" id="KW-0627">Porphyrin biosynthesis</keyword>
<evidence type="ECO:0000256" key="3">
    <source>
        <dbReference type="ARBA" id="ARBA00023002"/>
    </source>
</evidence>
<name>A0A1W1B943_9ZZZZ</name>
<dbReference type="Pfam" id="PF13241">
    <property type="entry name" value="NAD_binding_7"/>
    <property type="match status" value="1"/>
</dbReference>
<comment type="pathway">
    <text evidence="1">Porphyrin-containing compound metabolism; siroheme biosynthesis; sirohydrochlorin from precorrin-2: step 1/1.</text>
</comment>
<gene>
    <name evidence="8" type="ORF">MNB_SM-4-1275</name>
</gene>
<sequence length="193" mass="22002">MSSPKANHYFPAFVKLDNKKILLVGGGNIAYEKLVHLLDFSHDIEIIAPLICEKMLQLAKEQGINYQNRLYERGDIKECSLVVVAVDDISVQKEIYEESQDYKCLCNSVDSVEYCDFIFPAYIKEGDLTIAISTSGASPAFAKHFKTYLREKIPNNLGVFLSEMKELRLSIPKGIARMKMLDKKARDFIQKLR</sequence>
<keyword evidence="4" id="KW-0520">NAD</keyword>
<dbReference type="UniPathway" id="UPA00262">
    <property type="reaction ID" value="UER00222"/>
</dbReference>
<evidence type="ECO:0000256" key="5">
    <source>
        <dbReference type="ARBA" id="ARBA00023244"/>
    </source>
</evidence>
<keyword evidence="8" id="KW-0456">Lyase</keyword>
<keyword evidence="3 8" id="KW-0560">Oxidoreductase</keyword>
<dbReference type="GO" id="GO:0004325">
    <property type="term" value="F:ferrochelatase activity"/>
    <property type="evidence" value="ECO:0007669"/>
    <property type="project" value="InterPro"/>
</dbReference>
<dbReference type="InterPro" id="IPR028161">
    <property type="entry name" value="Met8-like"/>
</dbReference>
<evidence type="ECO:0000256" key="6">
    <source>
        <dbReference type="ARBA" id="ARBA00047561"/>
    </source>
</evidence>